<dbReference type="OrthoDB" id="10401193at2759"/>
<dbReference type="EMBL" id="CAJVPI010001969">
    <property type="protein sequence ID" value="CAG8632302.1"/>
    <property type="molecule type" value="Genomic_DNA"/>
</dbReference>
<dbReference type="Proteomes" id="UP000789739">
    <property type="component" value="Unassembled WGS sequence"/>
</dbReference>
<comment type="caution">
    <text evidence="1">The sequence shown here is derived from an EMBL/GenBank/DDBJ whole genome shotgun (WGS) entry which is preliminary data.</text>
</comment>
<sequence>MSASEFPSEILYKICRTLYNITKSKTHLFNCLLVNKHWSSVAVTLVWEDIRYSTGQAQTVCKMVADNFKSIDHTVYYQYPAFLKLFNLAYFVNMLPYFIEELDKKYSVKIKKEDLLSPFLELYVRYAAQVRDLAIYEDTRISQVLISPEMIDTILRYSRTLFSNITLLHCKGLIEETLSIGEEFLSYGDNGSDISDDSSEISGLIRSQTNLKKFAYYAETDISHFIIPVLKTLEEHVPRLEVLEIHNVQFSRPLISRLIESLERFKNLILLKFFNCSEIEYLVHLFSQMKTFSERTLVGFVSCMFQGEEFTFLLQDILSSESDES</sequence>
<accession>A0A9N9GWT8</accession>
<reference evidence="1" key="1">
    <citation type="submission" date="2021-06" db="EMBL/GenBank/DDBJ databases">
        <authorList>
            <person name="Kallberg Y."/>
            <person name="Tangrot J."/>
            <person name="Rosling A."/>
        </authorList>
    </citation>
    <scope>NUCLEOTIDE SEQUENCE</scope>
    <source>
        <strain evidence="1">BR232B</strain>
    </source>
</reference>
<protein>
    <submittedName>
        <fullName evidence="1">5371_t:CDS:1</fullName>
    </submittedName>
</protein>
<evidence type="ECO:0000313" key="1">
    <source>
        <dbReference type="EMBL" id="CAG8632302.1"/>
    </source>
</evidence>
<evidence type="ECO:0000313" key="2">
    <source>
        <dbReference type="Proteomes" id="UP000789739"/>
    </source>
</evidence>
<keyword evidence="2" id="KW-1185">Reference proteome</keyword>
<organism evidence="1 2">
    <name type="scientific">Paraglomus brasilianum</name>
    <dbReference type="NCBI Taxonomy" id="144538"/>
    <lineage>
        <taxon>Eukaryota</taxon>
        <taxon>Fungi</taxon>
        <taxon>Fungi incertae sedis</taxon>
        <taxon>Mucoromycota</taxon>
        <taxon>Glomeromycotina</taxon>
        <taxon>Glomeromycetes</taxon>
        <taxon>Paraglomerales</taxon>
        <taxon>Paraglomeraceae</taxon>
        <taxon>Paraglomus</taxon>
    </lineage>
</organism>
<proteinExistence type="predicted"/>
<name>A0A9N9GWT8_9GLOM</name>
<dbReference type="AlphaFoldDB" id="A0A9N9GWT8"/>
<gene>
    <name evidence="1" type="ORF">PBRASI_LOCUS9321</name>
</gene>